<keyword evidence="3" id="KW-0547">Nucleotide-binding</keyword>
<comment type="similarity">
    <text evidence="1">Belongs to the ABC transporter superfamily.</text>
</comment>
<dbReference type="InterPro" id="IPR017871">
    <property type="entry name" value="ABC_transporter-like_CS"/>
</dbReference>
<evidence type="ECO:0000256" key="4">
    <source>
        <dbReference type="ARBA" id="ARBA00022840"/>
    </source>
</evidence>
<organism evidence="7 8">
    <name type="scientific">Myceligenerans pegani</name>
    <dbReference type="NCBI Taxonomy" id="2776917"/>
    <lineage>
        <taxon>Bacteria</taxon>
        <taxon>Bacillati</taxon>
        <taxon>Actinomycetota</taxon>
        <taxon>Actinomycetes</taxon>
        <taxon>Micrococcales</taxon>
        <taxon>Promicromonosporaceae</taxon>
        <taxon>Myceligenerans</taxon>
    </lineage>
</organism>
<gene>
    <name evidence="7" type="ORF">IHE71_04725</name>
</gene>
<evidence type="ECO:0000313" key="7">
    <source>
        <dbReference type="EMBL" id="MBE1875017.1"/>
    </source>
</evidence>
<dbReference type="Pfam" id="PF00005">
    <property type="entry name" value="ABC_tran"/>
    <property type="match status" value="1"/>
</dbReference>
<dbReference type="PANTHER" id="PTHR24220:SF689">
    <property type="entry name" value="LIPOPROTEIN-RELEASING SYSTEM ATP-BINDING PROTEIN LOLD"/>
    <property type="match status" value="1"/>
</dbReference>
<evidence type="ECO:0000259" key="6">
    <source>
        <dbReference type="PROSITE" id="PS50893"/>
    </source>
</evidence>
<dbReference type="EMBL" id="JADAQT010000055">
    <property type="protein sequence ID" value="MBE1875017.1"/>
    <property type="molecule type" value="Genomic_DNA"/>
</dbReference>
<reference evidence="7 8" key="1">
    <citation type="submission" date="2020-10" db="EMBL/GenBank/DDBJ databases">
        <title>Myceligenerans pegani sp. nov., an endophytic actinomycete isolated from Peganum harmala L. in Xinjiang, China.</title>
        <authorList>
            <person name="Xin L."/>
        </authorList>
    </citation>
    <scope>NUCLEOTIDE SEQUENCE [LARGE SCALE GENOMIC DNA]</scope>
    <source>
        <strain evidence="7 8">TRM65318</strain>
    </source>
</reference>
<evidence type="ECO:0000256" key="1">
    <source>
        <dbReference type="ARBA" id="ARBA00005417"/>
    </source>
</evidence>
<dbReference type="RefSeq" id="WP_192861583.1">
    <property type="nucleotide sequence ID" value="NZ_JADAQT010000055.1"/>
</dbReference>
<dbReference type="PANTHER" id="PTHR24220">
    <property type="entry name" value="IMPORT ATP-BINDING PROTEIN"/>
    <property type="match status" value="1"/>
</dbReference>
<dbReference type="CDD" id="cd03255">
    <property type="entry name" value="ABC_MJ0796_LolCDE_FtsE"/>
    <property type="match status" value="1"/>
</dbReference>
<keyword evidence="4 7" id="KW-0067">ATP-binding</keyword>
<evidence type="ECO:0000313" key="8">
    <source>
        <dbReference type="Proteomes" id="UP000625527"/>
    </source>
</evidence>
<dbReference type="InterPro" id="IPR015854">
    <property type="entry name" value="ABC_transpr_LolD-like"/>
</dbReference>
<dbReference type="InterPro" id="IPR003439">
    <property type="entry name" value="ABC_transporter-like_ATP-bd"/>
</dbReference>
<dbReference type="GO" id="GO:0005524">
    <property type="term" value="F:ATP binding"/>
    <property type="evidence" value="ECO:0007669"/>
    <property type="project" value="UniProtKB-KW"/>
</dbReference>
<feature type="domain" description="ABC transporter" evidence="6">
    <location>
        <begin position="25"/>
        <end position="245"/>
    </location>
</feature>
<keyword evidence="2" id="KW-0813">Transport</keyword>
<evidence type="ECO:0000256" key="3">
    <source>
        <dbReference type="ARBA" id="ARBA00022741"/>
    </source>
</evidence>
<feature type="compositionally biased region" description="Low complexity" evidence="5">
    <location>
        <begin position="1"/>
        <end position="15"/>
    </location>
</feature>
<protein>
    <submittedName>
        <fullName evidence="7">ABC transporter ATP-binding protein</fullName>
    </submittedName>
</protein>
<dbReference type="Proteomes" id="UP000625527">
    <property type="component" value="Unassembled WGS sequence"/>
</dbReference>
<evidence type="ECO:0000256" key="2">
    <source>
        <dbReference type="ARBA" id="ARBA00022448"/>
    </source>
</evidence>
<dbReference type="InterPro" id="IPR017911">
    <property type="entry name" value="MacB-like_ATP-bd"/>
</dbReference>
<feature type="region of interest" description="Disordered" evidence="5">
    <location>
        <begin position="1"/>
        <end position="21"/>
    </location>
</feature>
<dbReference type="SMART" id="SM00382">
    <property type="entry name" value="AAA"/>
    <property type="match status" value="1"/>
</dbReference>
<keyword evidence="8" id="KW-1185">Reference proteome</keyword>
<dbReference type="InterPro" id="IPR027417">
    <property type="entry name" value="P-loop_NTPase"/>
</dbReference>
<accession>A0ABR9MW71</accession>
<dbReference type="PROSITE" id="PS00211">
    <property type="entry name" value="ABC_TRANSPORTER_1"/>
    <property type="match status" value="1"/>
</dbReference>
<comment type="caution">
    <text evidence="7">The sequence shown here is derived from an EMBL/GenBank/DDBJ whole genome shotgun (WGS) entry which is preliminary data.</text>
</comment>
<evidence type="ECO:0000256" key="5">
    <source>
        <dbReference type="SAM" id="MobiDB-lite"/>
    </source>
</evidence>
<dbReference type="Gene3D" id="3.40.50.300">
    <property type="entry name" value="P-loop containing nucleotide triphosphate hydrolases"/>
    <property type="match status" value="1"/>
</dbReference>
<name>A0ABR9MW71_9MICO</name>
<dbReference type="PROSITE" id="PS50893">
    <property type="entry name" value="ABC_TRANSPORTER_2"/>
    <property type="match status" value="1"/>
</dbReference>
<sequence length="245" mass="25996">MTTTTTITTPATTDDQPPPSTAPLLELVGVGKTYPAPGRARGRAVLKEVSHGFEAGRMSAIVGPSGSGKTTLLSLAGGLDEPTTGTVRFRGQDLAALGLAPYRRRHAATVFQSANLLTYLNPVQNVTSAMEITGSRRRRRRQHAHDLLDQLGIAPEDRGRSVLQLSGGQQQRVAIARALACDVDVLLADEPTGNLDEATASDIIAILRGLAHDGGKCVVVVTHSREVADASDEVLRLRRGRLART</sequence>
<dbReference type="InterPro" id="IPR003593">
    <property type="entry name" value="AAA+_ATPase"/>
</dbReference>
<proteinExistence type="inferred from homology"/>
<dbReference type="SUPFAM" id="SSF52540">
    <property type="entry name" value="P-loop containing nucleoside triphosphate hydrolases"/>
    <property type="match status" value="1"/>
</dbReference>